<evidence type="ECO:0000256" key="3">
    <source>
        <dbReference type="ARBA" id="ARBA00022448"/>
    </source>
</evidence>
<dbReference type="RefSeq" id="WP_245852198.1">
    <property type="nucleotide sequence ID" value="NZ_PDJJ01000001.1"/>
</dbReference>
<evidence type="ECO:0000256" key="6">
    <source>
        <dbReference type="ARBA" id="ARBA00022989"/>
    </source>
</evidence>
<dbReference type="EMBL" id="PDJJ01000001">
    <property type="protein sequence ID" value="PFG42707.1"/>
    <property type="molecule type" value="Genomic_DNA"/>
</dbReference>
<evidence type="ECO:0000313" key="11">
    <source>
        <dbReference type="Proteomes" id="UP000224130"/>
    </source>
</evidence>
<keyword evidence="3" id="KW-0813">Transport</keyword>
<feature type="transmembrane region" description="Helical" evidence="9">
    <location>
        <begin position="246"/>
        <end position="268"/>
    </location>
</feature>
<evidence type="ECO:0000256" key="7">
    <source>
        <dbReference type="ARBA" id="ARBA00023136"/>
    </source>
</evidence>
<organism evidence="10 11">
    <name type="scientific">Isoptericola jiangsuensis</name>
    <dbReference type="NCBI Taxonomy" id="548579"/>
    <lineage>
        <taxon>Bacteria</taxon>
        <taxon>Bacillati</taxon>
        <taxon>Actinomycetota</taxon>
        <taxon>Actinomycetes</taxon>
        <taxon>Micrococcales</taxon>
        <taxon>Promicromonosporaceae</taxon>
        <taxon>Isoptericola</taxon>
    </lineage>
</organism>
<sequence>MTTTVPASQDAPATTAPTPGPGAAPAGLGPTLRTLLGLAAAVVVLGGMHVAGEVLAPLLLAAVIVIICHPVRFPLQARGWPSWLATTAVVVLTYLILAALLAMGVWAGFRFAALVREFLPQLGGVVEDLQAQLAAAGLDTQVADAVTTWLQPSNIVSVAGTVSGTALGIGTAFFFVLAYAVFMAADGSRYATARPRFGRTRADAIDRAERFSSGVRRYYVVNASFGAVVALVDGVALALLQVPGAAIWAILAFVTNFVPNIGFVLGLVPPAVMALVVGGWQLALGVVAVYCVVNVVLQVFVQPKFVADAVSLSLTLSFVSVVFWTFVIGPLGAILSIPLTLLVRALVLEGDPRNVWLRWLSGDDVDPDDDPGPTPTGSDDPAVAAARPAVTAPAASATTGRHLGTADAPAGDHVPAADPAPAEVSAGTAGEYAAAVDRGEAPAPAPAPGVPGDDQPLRDPWDDVDSPEPRSAS</sequence>
<keyword evidence="7 9" id="KW-0472">Membrane</keyword>
<protein>
    <submittedName>
        <fullName evidence="10">Putative PurR-regulated permease PerM</fullName>
    </submittedName>
</protein>
<feature type="compositionally biased region" description="Low complexity" evidence="8">
    <location>
        <begin position="375"/>
        <end position="399"/>
    </location>
</feature>
<dbReference type="Proteomes" id="UP000224130">
    <property type="component" value="Unassembled WGS sequence"/>
</dbReference>
<evidence type="ECO:0000256" key="9">
    <source>
        <dbReference type="SAM" id="Phobius"/>
    </source>
</evidence>
<feature type="region of interest" description="Disordered" evidence="8">
    <location>
        <begin position="364"/>
        <end position="473"/>
    </location>
</feature>
<reference evidence="10 11" key="1">
    <citation type="submission" date="2017-10" db="EMBL/GenBank/DDBJ databases">
        <title>Sequencing the genomes of 1000 actinobacteria strains.</title>
        <authorList>
            <person name="Klenk H.-P."/>
        </authorList>
    </citation>
    <scope>NUCLEOTIDE SEQUENCE [LARGE SCALE GENOMIC DNA]</scope>
    <source>
        <strain evidence="10 11">DSM 21863</strain>
    </source>
</reference>
<name>A0A2A9EU87_9MICO</name>
<keyword evidence="5 9" id="KW-0812">Transmembrane</keyword>
<comment type="caution">
    <text evidence="10">The sequence shown here is derived from an EMBL/GenBank/DDBJ whole genome shotgun (WGS) entry which is preliminary data.</text>
</comment>
<gene>
    <name evidence="10" type="ORF">ATJ88_1377</name>
</gene>
<feature type="transmembrane region" description="Helical" evidence="9">
    <location>
        <begin position="321"/>
        <end position="343"/>
    </location>
</feature>
<comment type="subcellular location">
    <subcellularLocation>
        <location evidence="1">Cell membrane</location>
        <topology evidence="1">Multi-pass membrane protein</topology>
    </subcellularLocation>
</comment>
<keyword evidence="4" id="KW-1003">Cell membrane</keyword>
<evidence type="ECO:0000256" key="1">
    <source>
        <dbReference type="ARBA" id="ARBA00004651"/>
    </source>
</evidence>
<dbReference type="PANTHER" id="PTHR21716">
    <property type="entry name" value="TRANSMEMBRANE PROTEIN"/>
    <property type="match status" value="1"/>
</dbReference>
<dbReference type="InterPro" id="IPR002549">
    <property type="entry name" value="AI-2E-like"/>
</dbReference>
<keyword evidence="11" id="KW-1185">Reference proteome</keyword>
<feature type="transmembrane region" description="Helical" evidence="9">
    <location>
        <begin position="155"/>
        <end position="182"/>
    </location>
</feature>
<feature type="transmembrane region" description="Helical" evidence="9">
    <location>
        <begin position="35"/>
        <end position="68"/>
    </location>
</feature>
<feature type="compositionally biased region" description="Low complexity" evidence="8">
    <location>
        <begin position="11"/>
        <end position="23"/>
    </location>
</feature>
<evidence type="ECO:0000256" key="4">
    <source>
        <dbReference type="ARBA" id="ARBA00022475"/>
    </source>
</evidence>
<dbReference type="GO" id="GO:0005886">
    <property type="term" value="C:plasma membrane"/>
    <property type="evidence" value="ECO:0007669"/>
    <property type="project" value="UniProtKB-SubCell"/>
</dbReference>
<accession>A0A2A9EU87</accession>
<keyword evidence="6 9" id="KW-1133">Transmembrane helix</keyword>
<dbReference type="AlphaFoldDB" id="A0A2A9EU87"/>
<feature type="region of interest" description="Disordered" evidence="8">
    <location>
        <begin position="1"/>
        <end position="23"/>
    </location>
</feature>
<feature type="transmembrane region" description="Helical" evidence="9">
    <location>
        <begin position="80"/>
        <end position="109"/>
    </location>
</feature>
<dbReference type="Pfam" id="PF01594">
    <property type="entry name" value="AI-2E_transport"/>
    <property type="match status" value="1"/>
</dbReference>
<dbReference type="PANTHER" id="PTHR21716:SF53">
    <property type="entry name" value="PERMEASE PERM-RELATED"/>
    <property type="match status" value="1"/>
</dbReference>
<evidence type="ECO:0000256" key="8">
    <source>
        <dbReference type="SAM" id="MobiDB-lite"/>
    </source>
</evidence>
<evidence type="ECO:0000256" key="2">
    <source>
        <dbReference type="ARBA" id="ARBA00009773"/>
    </source>
</evidence>
<proteinExistence type="inferred from homology"/>
<feature type="transmembrane region" description="Helical" evidence="9">
    <location>
        <begin position="280"/>
        <end position="301"/>
    </location>
</feature>
<comment type="similarity">
    <text evidence="2">Belongs to the autoinducer-2 exporter (AI-2E) (TC 2.A.86) family.</text>
</comment>
<evidence type="ECO:0000256" key="5">
    <source>
        <dbReference type="ARBA" id="ARBA00022692"/>
    </source>
</evidence>
<evidence type="ECO:0000313" key="10">
    <source>
        <dbReference type="EMBL" id="PFG42707.1"/>
    </source>
</evidence>
<feature type="transmembrane region" description="Helical" evidence="9">
    <location>
        <begin position="219"/>
        <end position="240"/>
    </location>
</feature>